<sequence length="347" mass="37934">MRTFLFFLLLLACGVLAGAYAHWAEQRSPTHYLSDLRITLAVNQGTPSGRGNLLGVQAELFAPDYQDVGRLRLKLEAYLQKARTLGLVNPRTVVVLPEHIGTWLWLRGEKREFYEASQHSEASHWLAASHPLAFAWAWLGAADDDRSADARLRLKARHMAHEYQRLFSGLAQEFGVTLVAGSIVLPAPHLQQGELKIGSGPLYNTTVVFAADGQVLGQPLRQREAGAMRGVADAEAPSALPLFDTPAGRLGVLIGRDGLDPAQGQALVRAGAQLLAIPAFLDGPDDWARERQAWQRSSLALAVPSVSVFMHGRFWDRRNHGQSFVGQHGQAGEAEALPGARLVNLWL</sequence>
<comment type="caution">
    <text evidence="2">The sequence shown here is derived from an EMBL/GenBank/DDBJ whole genome shotgun (WGS) entry which is preliminary data.</text>
</comment>
<proteinExistence type="predicted"/>
<dbReference type="SUPFAM" id="SSF56317">
    <property type="entry name" value="Carbon-nitrogen hydrolase"/>
    <property type="match status" value="1"/>
</dbReference>
<keyword evidence="2" id="KW-0378">Hydrolase</keyword>
<protein>
    <submittedName>
        <fullName evidence="2">Carbon-nitrogen hydrolase family protein</fullName>
    </submittedName>
</protein>
<dbReference type="Proteomes" id="UP000805841">
    <property type="component" value="Unassembled WGS sequence"/>
</dbReference>
<dbReference type="PANTHER" id="PTHR43674:SF13">
    <property type="entry name" value="CN HYDROLASE DOMAIN-CONTAINING PROTEIN"/>
    <property type="match status" value="1"/>
</dbReference>
<feature type="chain" id="PRO_5046821119" evidence="1">
    <location>
        <begin position="18"/>
        <end position="347"/>
    </location>
</feature>
<dbReference type="InterPro" id="IPR050345">
    <property type="entry name" value="Aliph_Amidase/BUP"/>
</dbReference>
<organism evidence="2 3">
    <name type="scientific">Pseudomonas typographi</name>
    <dbReference type="NCBI Taxonomy" id="2715964"/>
    <lineage>
        <taxon>Bacteria</taxon>
        <taxon>Pseudomonadati</taxon>
        <taxon>Pseudomonadota</taxon>
        <taxon>Gammaproteobacteria</taxon>
        <taxon>Pseudomonadales</taxon>
        <taxon>Pseudomonadaceae</taxon>
        <taxon>Pseudomonas</taxon>
    </lineage>
</organism>
<feature type="signal peptide" evidence="1">
    <location>
        <begin position="1"/>
        <end position="17"/>
    </location>
</feature>
<name>A0ABR7Z3Z1_9PSED</name>
<keyword evidence="3" id="KW-1185">Reference proteome</keyword>
<evidence type="ECO:0000313" key="2">
    <source>
        <dbReference type="EMBL" id="MBD1600119.1"/>
    </source>
</evidence>
<dbReference type="PANTHER" id="PTHR43674">
    <property type="entry name" value="NITRILASE C965.09-RELATED"/>
    <property type="match status" value="1"/>
</dbReference>
<keyword evidence="1" id="KW-0732">Signal</keyword>
<reference evidence="2 3" key="1">
    <citation type="journal article" date="2020" name="Insects">
        <title>Bacteria Belonging to Pseudomonas typographi sp. nov. from the Bark Beetle Ips typographus Have Genomic Potential to Aid in the Host Ecology.</title>
        <authorList>
            <person name="Peral-Aranega E."/>
            <person name="Saati-Santamaria Z."/>
            <person name="Kolarik M."/>
            <person name="Rivas R."/>
            <person name="Garcia-Fraile P."/>
        </authorList>
    </citation>
    <scope>NUCLEOTIDE SEQUENCE [LARGE SCALE GENOMIC DNA]</scope>
    <source>
        <strain evidence="2 3">CA3A</strain>
    </source>
</reference>
<evidence type="ECO:0000256" key="1">
    <source>
        <dbReference type="SAM" id="SignalP"/>
    </source>
</evidence>
<gene>
    <name evidence="2" type="ORF">HAQ05_15595</name>
</gene>
<dbReference type="GO" id="GO:0016787">
    <property type="term" value="F:hydrolase activity"/>
    <property type="evidence" value="ECO:0007669"/>
    <property type="project" value="UniProtKB-KW"/>
</dbReference>
<dbReference type="InterPro" id="IPR036526">
    <property type="entry name" value="C-N_Hydrolase_sf"/>
</dbReference>
<dbReference type="RefSeq" id="WP_190422175.1">
    <property type="nucleotide sequence ID" value="NZ_JAAOCA010000019.1"/>
</dbReference>
<accession>A0ABR7Z3Z1</accession>
<dbReference type="Gene3D" id="3.60.110.10">
    <property type="entry name" value="Carbon-nitrogen hydrolase"/>
    <property type="match status" value="1"/>
</dbReference>
<dbReference type="EMBL" id="JAAOCA010000019">
    <property type="protein sequence ID" value="MBD1600119.1"/>
    <property type="molecule type" value="Genomic_DNA"/>
</dbReference>
<evidence type="ECO:0000313" key="3">
    <source>
        <dbReference type="Proteomes" id="UP000805841"/>
    </source>
</evidence>